<reference evidence="1" key="2">
    <citation type="submission" date="2015-06" db="UniProtKB">
        <authorList>
            <consortium name="EnsemblPlants"/>
        </authorList>
    </citation>
    <scope>IDENTIFICATION</scope>
    <source>
        <strain evidence="1">DM1-3 516 R44</strain>
    </source>
</reference>
<dbReference type="EnsemblPlants" id="PGSC0003DMT400087182">
    <property type="protein sequence ID" value="PGSC0003DMT400087182"/>
    <property type="gene ID" value="PGSC0003DMG400036753"/>
</dbReference>
<accession>M1DDB4</accession>
<dbReference type="InParanoid" id="M1DDB4"/>
<dbReference type="AlphaFoldDB" id="M1DDB4"/>
<dbReference type="eggNOG" id="KOG0017">
    <property type="taxonomic scope" value="Eukaryota"/>
</dbReference>
<dbReference type="Proteomes" id="UP000011115">
    <property type="component" value="Unassembled WGS sequence"/>
</dbReference>
<name>M1DDB4_SOLTU</name>
<evidence type="ECO:0000313" key="2">
    <source>
        <dbReference type="Proteomes" id="UP000011115"/>
    </source>
</evidence>
<protein>
    <submittedName>
        <fullName evidence="1">Integrase core domain containing protein</fullName>
    </submittedName>
</protein>
<dbReference type="Gramene" id="PGSC0003DMT400087182">
    <property type="protein sequence ID" value="PGSC0003DMT400087182"/>
    <property type="gene ID" value="PGSC0003DMG400036753"/>
</dbReference>
<reference evidence="2" key="1">
    <citation type="journal article" date="2011" name="Nature">
        <title>Genome sequence and analysis of the tuber crop potato.</title>
        <authorList>
            <consortium name="The Potato Genome Sequencing Consortium"/>
        </authorList>
    </citation>
    <scope>NUCLEOTIDE SEQUENCE [LARGE SCALE GENOMIC DNA]</scope>
    <source>
        <strain evidence="2">cv. DM1-3 516 R44</strain>
    </source>
</reference>
<dbReference type="PaxDb" id="4113-PGSC0003DMT400087182"/>
<proteinExistence type="predicted"/>
<organism evidence="1 2">
    <name type="scientific">Solanum tuberosum</name>
    <name type="common">Potato</name>
    <dbReference type="NCBI Taxonomy" id="4113"/>
    <lineage>
        <taxon>Eukaryota</taxon>
        <taxon>Viridiplantae</taxon>
        <taxon>Streptophyta</taxon>
        <taxon>Embryophyta</taxon>
        <taxon>Tracheophyta</taxon>
        <taxon>Spermatophyta</taxon>
        <taxon>Magnoliopsida</taxon>
        <taxon>eudicotyledons</taxon>
        <taxon>Gunneridae</taxon>
        <taxon>Pentapetalae</taxon>
        <taxon>asterids</taxon>
        <taxon>lamiids</taxon>
        <taxon>Solanales</taxon>
        <taxon>Solanaceae</taxon>
        <taxon>Solanoideae</taxon>
        <taxon>Solaneae</taxon>
        <taxon>Solanum</taxon>
    </lineage>
</organism>
<evidence type="ECO:0000313" key="1">
    <source>
        <dbReference type="EnsemblPlants" id="PGSC0003DMT400087182"/>
    </source>
</evidence>
<dbReference type="HOGENOM" id="CLU_800245_0_0_1"/>
<sequence>MPTALFTADLILYSRAPLTETKGEDETFSQLAEGYTFVVTSSLMQMLIVRGLFLGLPSKDPHAHIAKLRVVCKSCVGRPDLDMDIIGLRVFPLSLTVSKKLNHKDKVNNFVALPGESVTSSWDRFTGFIRGVPNHHIDDESLKEYFYRGQDDNNKAVLDTIAGGSYVNPHQPGTLPRNTIQNPKNHGHCMEVTTRGGKQTIDPPIPSMVDVEIRKEDDVVEAREESENAIEKEAEISQKVVHIPRSPPPFPQRLVKKTEDGKYRRFITMLKQLSINVPLIEALELMSGVESGTEVQIEKRLGVEALAAVMMNFDSDGIEEYDELVAALDRCEYRSKPKKYELDMKNR</sequence>
<keyword evidence="2" id="KW-1185">Reference proteome</keyword>